<dbReference type="GO" id="GO:0016810">
    <property type="term" value="F:hydrolase activity, acting on carbon-nitrogen (but not peptide) bonds"/>
    <property type="evidence" value="ECO:0007669"/>
    <property type="project" value="InterPro"/>
</dbReference>
<dbReference type="InterPro" id="IPR006680">
    <property type="entry name" value="Amidohydro-rel"/>
</dbReference>
<feature type="domain" description="Amidohydrolase-related" evidence="1">
    <location>
        <begin position="73"/>
        <end position="429"/>
    </location>
</feature>
<gene>
    <name evidence="2" type="primary">mtaD</name>
    <name evidence="2" type="ORF">Prubr_65970</name>
</gene>
<keyword evidence="3" id="KW-1185">Reference proteome</keyword>
<organism evidence="2 3">
    <name type="scientific">Polymorphospora rubra</name>
    <dbReference type="NCBI Taxonomy" id="338584"/>
    <lineage>
        <taxon>Bacteria</taxon>
        <taxon>Bacillati</taxon>
        <taxon>Actinomycetota</taxon>
        <taxon>Actinomycetes</taxon>
        <taxon>Micromonosporales</taxon>
        <taxon>Micromonosporaceae</taxon>
        <taxon>Polymorphospora</taxon>
    </lineage>
</organism>
<dbReference type="SUPFAM" id="SSF51338">
    <property type="entry name" value="Composite domain of metallo-dependent hydrolases"/>
    <property type="match status" value="1"/>
</dbReference>
<dbReference type="Gene3D" id="3.20.20.140">
    <property type="entry name" value="Metal-dependent hydrolases"/>
    <property type="match status" value="1"/>
</dbReference>
<evidence type="ECO:0000313" key="2">
    <source>
        <dbReference type="EMBL" id="BCJ69576.1"/>
    </source>
</evidence>
<dbReference type="InterPro" id="IPR032466">
    <property type="entry name" value="Metal_Hydrolase"/>
</dbReference>
<dbReference type="EMBL" id="AP023359">
    <property type="protein sequence ID" value="BCJ69576.1"/>
    <property type="molecule type" value="Genomic_DNA"/>
</dbReference>
<proteinExistence type="predicted"/>
<dbReference type="Gene3D" id="2.30.40.10">
    <property type="entry name" value="Urease, subunit C, domain 1"/>
    <property type="match status" value="1"/>
</dbReference>
<dbReference type="InterPro" id="IPR050287">
    <property type="entry name" value="MTA/SAH_deaminase"/>
</dbReference>
<dbReference type="NCBIfam" id="NF006056">
    <property type="entry name" value="PRK08204.1"/>
    <property type="match status" value="1"/>
</dbReference>
<dbReference type="PANTHER" id="PTHR43794">
    <property type="entry name" value="AMINOHYDROLASE SSNA-RELATED"/>
    <property type="match status" value="1"/>
</dbReference>
<dbReference type="Proteomes" id="UP000680866">
    <property type="component" value="Chromosome"/>
</dbReference>
<reference evidence="2" key="1">
    <citation type="submission" date="2020-08" db="EMBL/GenBank/DDBJ databases">
        <title>Whole genome shotgun sequence of Polymorphospora rubra NBRC 101157.</title>
        <authorList>
            <person name="Komaki H."/>
            <person name="Tamura T."/>
        </authorList>
    </citation>
    <scope>NUCLEOTIDE SEQUENCE</scope>
    <source>
        <strain evidence="2">NBRC 101157</strain>
    </source>
</reference>
<accession>A0A810N844</accession>
<evidence type="ECO:0000259" key="1">
    <source>
        <dbReference type="Pfam" id="PF01979"/>
    </source>
</evidence>
<dbReference type="SUPFAM" id="SSF51556">
    <property type="entry name" value="Metallo-dependent hydrolases"/>
    <property type="match status" value="1"/>
</dbReference>
<name>A0A810N844_9ACTN</name>
<protein>
    <submittedName>
        <fullName evidence="2">Cytosine deaminase</fullName>
    </submittedName>
</protein>
<dbReference type="AlphaFoldDB" id="A0A810N844"/>
<dbReference type="InterPro" id="IPR011059">
    <property type="entry name" value="Metal-dep_hydrolase_composite"/>
</dbReference>
<sequence>MTGQLPSTLETLTAAEHDPDRLVLLTGGTVVTMDPALGTLERADVLLRGDRIAEVGRGLTVADAIVVDVSGSIVAPGFVDTHRHAWQAQMRRTIPDVDDLVDYLQSTLVRVAPLYGPHDMYVGTRLAALTALDGGITTMLDFSHNSRTREHSDAAITALLDAGIRGVHASMSPHFGDWDQQWPGDLARLRSTYFSTDDQLVTLRLAALATPEIAGARLAYGHDLARVAADLDIGVSLDVMFGAAASEAIVRWEREGLLGPHLESIHSTALSADAWAAMRDAGVTVSLAPTSDMQIGLEDAVPPVDEALAHGIRPGLSVDVEVALASDMFTQMRTLLAVQRMRAVHAVYGTDDEPVRITTRDVLDFATLSGARTLRLDHTTGSITPGKQADLMVIDAEDLNTMPLHDPIGTIVLGADRSNITSVWVAGRVRKWARRLVGVDLGGLHAQVHDSVDAIAERLTRHQGNTVDATERGLT</sequence>
<dbReference type="Pfam" id="PF01979">
    <property type="entry name" value="Amidohydro_1"/>
    <property type="match status" value="1"/>
</dbReference>
<evidence type="ECO:0000313" key="3">
    <source>
        <dbReference type="Proteomes" id="UP000680866"/>
    </source>
</evidence>
<dbReference type="RefSeq" id="WP_212818960.1">
    <property type="nucleotide sequence ID" value="NZ_AP023359.1"/>
</dbReference>
<dbReference type="PANTHER" id="PTHR43794:SF5">
    <property type="entry name" value="CHLOROHYDROLASE FAMILY PROTEIN"/>
    <property type="match status" value="1"/>
</dbReference>
<dbReference type="KEGG" id="pry:Prubr_65970"/>